<evidence type="ECO:0000256" key="1">
    <source>
        <dbReference type="ARBA" id="ARBA00012513"/>
    </source>
</evidence>
<feature type="region of interest" description="Disordered" evidence="11">
    <location>
        <begin position="619"/>
        <end position="645"/>
    </location>
</feature>
<dbReference type="InterPro" id="IPR006575">
    <property type="entry name" value="RWD_dom"/>
</dbReference>
<dbReference type="InterPro" id="IPR000719">
    <property type="entry name" value="Prot_kinase_dom"/>
</dbReference>
<evidence type="ECO:0000256" key="2">
    <source>
        <dbReference type="ARBA" id="ARBA00022527"/>
    </source>
</evidence>
<dbReference type="PROSITE" id="PS00108">
    <property type="entry name" value="PROTEIN_KINASE_ST"/>
    <property type="match status" value="1"/>
</dbReference>
<organism evidence="14 15">
    <name type="scientific">Euphydryas editha</name>
    <name type="common">Edith's checkerspot</name>
    <dbReference type="NCBI Taxonomy" id="104508"/>
    <lineage>
        <taxon>Eukaryota</taxon>
        <taxon>Metazoa</taxon>
        <taxon>Ecdysozoa</taxon>
        <taxon>Arthropoda</taxon>
        <taxon>Hexapoda</taxon>
        <taxon>Insecta</taxon>
        <taxon>Pterygota</taxon>
        <taxon>Neoptera</taxon>
        <taxon>Endopterygota</taxon>
        <taxon>Lepidoptera</taxon>
        <taxon>Glossata</taxon>
        <taxon>Ditrysia</taxon>
        <taxon>Papilionoidea</taxon>
        <taxon>Nymphalidae</taxon>
        <taxon>Nymphalinae</taxon>
        <taxon>Euphydryas</taxon>
    </lineage>
</organism>
<dbReference type="InterPro" id="IPR041715">
    <property type="entry name" value="HisRS-like_core"/>
</dbReference>
<dbReference type="Pfam" id="PF07714">
    <property type="entry name" value="PK_Tyr_Ser-Thr"/>
    <property type="match status" value="1"/>
</dbReference>
<dbReference type="SUPFAM" id="SSF55681">
    <property type="entry name" value="Class II aaRS and biotin synthetases"/>
    <property type="match status" value="1"/>
</dbReference>
<keyword evidence="2" id="KW-0723">Serine/threonine-protein kinase</keyword>
<comment type="similarity">
    <text evidence="7">Belongs to the protein kinase superfamily. Ser/Thr protein kinase family. GCN2 subfamily.</text>
</comment>
<dbReference type="Gene3D" id="1.10.510.10">
    <property type="entry name" value="Transferase(Phosphotransferase) domain 1"/>
    <property type="match status" value="2"/>
</dbReference>
<comment type="catalytic activity">
    <reaction evidence="9">
        <text>L-seryl-[protein] + ATP = O-phospho-L-seryl-[protein] + ADP + H(+)</text>
        <dbReference type="Rhea" id="RHEA:17989"/>
        <dbReference type="Rhea" id="RHEA-COMP:9863"/>
        <dbReference type="Rhea" id="RHEA-COMP:11604"/>
        <dbReference type="ChEBI" id="CHEBI:15378"/>
        <dbReference type="ChEBI" id="CHEBI:29999"/>
        <dbReference type="ChEBI" id="CHEBI:30616"/>
        <dbReference type="ChEBI" id="CHEBI:83421"/>
        <dbReference type="ChEBI" id="CHEBI:456216"/>
        <dbReference type="EC" id="2.7.11.1"/>
    </reaction>
</comment>
<dbReference type="SMART" id="SM00591">
    <property type="entry name" value="RWD"/>
    <property type="match status" value="1"/>
</dbReference>
<dbReference type="PROSITE" id="PS50011">
    <property type="entry name" value="PROTEIN_KINASE_DOM"/>
    <property type="match status" value="2"/>
</dbReference>
<feature type="compositionally biased region" description="Acidic residues" evidence="11">
    <location>
        <begin position="629"/>
        <end position="640"/>
    </location>
</feature>
<dbReference type="InterPro" id="IPR011009">
    <property type="entry name" value="Kinase-like_dom_sf"/>
</dbReference>
<protein>
    <recommendedName>
        <fullName evidence="1">non-specific serine/threonine protein kinase</fullName>
        <ecNumber evidence="1">2.7.11.1</ecNumber>
    </recommendedName>
</protein>
<dbReference type="GO" id="GO:0005524">
    <property type="term" value="F:ATP binding"/>
    <property type="evidence" value="ECO:0007669"/>
    <property type="project" value="UniProtKB-UniRule"/>
</dbReference>
<keyword evidence="6 10" id="KW-0067">ATP-binding</keyword>
<keyword evidence="15" id="KW-1185">Reference proteome</keyword>
<evidence type="ECO:0000313" key="15">
    <source>
        <dbReference type="Proteomes" id="UP001153954"/>
    </source>
</evidence>
<dbReference type="InterPro" id="IPR001245">
    <property type="entry name" value="Ser-Thr/Tyr_kinase_cat_dom"/>
</dbReference>
<name>A0AAU9U9W6_EUPED</name>
<proteinExistence type="inferred from homology"/>
<dbReference type="Pfam" id="PF00069">
    <property type="entry name" value="Pkinase"/>
    <property type="match status" value="2"/>
</dbReference>
<dbReference type="Gene3D" id="3.10.110.10">
    <property type="entry name" value="Ubiquitin Conjugating Enzyme"/>
    <property type="match status" value="1"/>
</dbReference>
<dbReference type="SMART" id="SM00220">
    <property type="entry name" value="S_TKc"/>
    <property type="match status" value="1"/>
</dbReference>
<evidence type="ECO:0000256" key="7">
    <source>
        <dbReference type="ARBA" id="ARBA00037982"/>
    </source>
</evidence>
<reference evidence="14" key="1">
    <citation type="submission" date="2022-03" db="EMBL/GenBank/DDBJ databases">
        <authorList>
            <person name="Tunstrom K."/>
        </authorList>
    </citation>
    <scope>NUCLEOTIDE SEQUENCE</scope>
</reference>
<dbReference type="FunFam" id="3.10.110.10:FF:000050">
    <property type="entry name" value="eIF-2-alpha kinase GCN2"/>
    <property type="match status" value="1"/>
</dbReference>
<accession>A0AAU9U9W6</accession>
<dbReference type="CDD" id="cd14046">
    <property type="entry name" value="STKc_EIF2AK4_GCN2_rpt2"/>
    <property type="match status" value="1"/>
</dbReference>
<dbReference type="InterPro" id="IPR017441">
    <property type="entry name" value="Protein_kinase_ATP_BS"/>
</dbReference>
<dbReference type="InterPro" id="IPR045864">
    <property type="entry name" value="aa-tRNA-synth_II/BPL/LPL"/>
</dbReference>
<evidence type="ECO:0000256" key="5">
    <source>
        <dbReference type="ARBA" id="ARBA00022777"/>
    </source>
</evidence>
<evidence type="ECO:0000256" key="6">
    <source>
        <dbReference type="ARBA" id="ARBA00022840"/>
    </source>
</evidence>
<dbReference type="Gene3D" id="3.30.200.20">
    <property type="entry name" value="Phosphorylase Kinase, domain 1"/>
    <property type="match status" value="1"/>
</dbReference>
<dbReference type="GO" id="GO:1990625">
    <property type="term" value="P:negative regulation of cytoplasmic translational initiation in response to stress"/>
    <property type="evidence" value="ECO:0007669"/>
    <property type="project" value="TreeGrafter"/>
</dbReference>
<comment type="catalytic activity">
    <reaction evidence="8">
        <text>L-threonyl-[protein] + ATP = O-phospho-L-threonyl-[protein] + ADP + H(+)</text>
        <dbReference type="Rhea" id="RHEA:46608"/>
        <dbReference type="Rhea" id="RHEA-COMP:11060"/>
        <dbReference type="Rhea" id="RHEA-COMP:11605"/>
        <dbReference type="ChEBI" id="CHEBI:15378"/>
        <dbReference type="ChEBI" id="CHEBI:30013"/>
        <dbReference type="ChEBI" id="CHEBI:30616"/>
        <dbReference type="ChEBI" id="CHEBI:61977"/>
        <dbReference type="ChEBI" id="CHEBI:456216"/>
        <dbReference type="EC" id="2.7.11.1"/>
    </reaction>
</comment>
<evidence type="ECO:0000256" key="8">
    <source>
        <dbReference type="ARBA" id="ARBA00047899"/>
    </source>
</evidence>
<feature type="compositionally biased region" description="Basic and acidic residues" evidence="11">
    <location>
        <begin position="471"/>
        <end position="480"/>
    </location>
</feature>
<evidence type="ECO:0000256" key="11">
    <source>
        <dbReference type="SAM" id="MobiDB-lite"/>
    </source>
</evidence>
<dbReference type="GO" id="GO:0009893">
    <property type="term" value="P:positive regulation of metabolic process"/>
    <property type="evidence" value="ECO:0007669"/>
    <property type="project" value="UniProtKB-ARBA"/>
</dbReference>
<keyword evidence="4 10" id="KW-0547">Nucleotide-binding</keyword>
<dbReference type="Pfam" id="PF13393">
    <property type="entry name" value="tRNA-synt_His"/>
    <property type="match status" value="1"/>
</dbReference>
<feature type="domain" description="Protein kinase" evidence="12">
    <location>
        <begin position="509"/>
        <end position="879"/>
    </location>
</feature>
<dbReference type="InterPro" id="IPR050339">
    <property type="entry name" value="CC_SR_Kinase"/>
</dbReference>
<keyword evidence="5" id="KW-0418">Kinase</keyword>
<dbReference type="SUPFAM" id="SSF56112">
    <property type="entry name" value="Protein kinase-like (PK-like)"/>
    <property type="match status" value="2"/>
</dbReference>
<keyword evidence="3" id="KW-0808">Transferase</keyword>
<dbReference type="InterPro" id="IPR016135">
    <property type="entry name" value="UBQ-conjugating_enzyme/RWD"/>
</dbReference>
<evidence type="ECO:0000256" key="9">
    <source>
        <dbReference type="ARBA" id="ARBA00048679"/>
    </source>
</evidence>
<dbReference type="PROSITE" id="PS00107">
    <property type="entry name" value="PROTEIN_KINASE_ATP"/>
    <property type="match status" value="1"/>
</dbReference>
<feature type="domain" description="Protein kinase" evidence="12">
    <location>
        <begin position="226"/>
        <end position="463"/>
    </location>
</feature>
<dbReference type="EMBL" id="CAKOGL010000014">
    <property type="protein sequence ID" value="CAH2094788.1"/>
    <property type="molecule type" value="Genomic_DNA"/>
</dbReference>
<feature type="region of interest" description="Disordered" evidence="11">
    <location>
        <begin position="469"/>
        <end position="489"/>
    </location>
</feature>
<dbReference type="SUPFAM" id="SSF54495">
    <property type="entry name" value="UBC-like"/>
    <property type="match status" value="1"/>
</dbReference>
<comment type="caution">
    <text evidence="14">The sequence shown here is derived from an EMBL/GenBank/DDBJ whole genome shotgun (WGS) entry which is preliminary data.</text>
</comment>
<dbReference type="InterPro" id="IPR008271">
    <property type="entry name" value="Ser/Thr_kinase_AS"/>
</dbReference>
<evidence type="ECO:0000256" key="3">
    <source>
        <dbReference type="ARBA" id="ARBA00022679"/>
    </source>
</evidence>
<feature type="domain" description="RWD" evidence="13">
    <location>
        <begin position="12"/>
        <end position="123"/>
    </location>
</feature>
<evidence type="ECO:0000256" key="4">
    <source>
        <dbReference type="ARBA" id="ARBA00022741"/>
    </source>
</evidence>
<dbReference type="GO" id="GO:0005634">
    <property type="term" value="C:nucleus"/>
    <property type="evidence" value="ECO:0007669"/>
    <property type="project" value="TreeGrafter"/>
</dbReference>
<dbReference type="PANTHER" id="PTHR11042:SF136">
    <property type="entry name" value="EIF-2-ALPHA KINASE GCN2"/>
    <property type="match status" value="1"/>
</dbReference>
<dbReference type="PROSITE" id="PS50908">
    <property type="entry name" value="RWD"/>
    <property type="match status" value="1"/>
</dbReference>
<evidence type="ECO:0000313" key="14">
    <source>
        <dbReference type="EMBL" id="CAH2094788.1"/>
    </source>
</evidence>
<dbReference type="Gene3D" id="3.30.930.10">
    <property type="entry name" value="Bira Bifunctional Protein, Domain 2"/>
    <property type="match status" value="1"/>
</dbReference>
<sequence>MSEGTKQERQDSELGALKAIYGDLVVDNRKKGVWNEWRPLDVLITLQPSPNSEGVHCQATLQFICCHDYPDRPPKILINKMSGLSDDNAKKLIRELEELAKQQCGEVMIFQLAQYTLQFLYEHNKPILSFYDEMVKEKDEMEKIKQHDLQERENEEIQKMKDEIDRICNFNQERGDMEEGETQKLFYYADDKISSDKKLSPKKEPLSCTCNIKDTRILQYKDNKTIYVGNCIGHSPNGSTTFLAIDESGRRIICKKWTISPASDFQMRTRQINSLLQDLKTMSRLEHKSLVPYISMEITTESKRTPIQSVHIFRDFVLGSSLKYFQKHSSGFGDKLEGLKLLRTVASGVFGALKELHSVNVLHRNIRSETVFLENNGGVKLVGASLDVRLSHMFDGEKFCDRQTKCQDIYAAAQLLLSIITEKVDQEIPSDLPSSAKDFFSRCLTEDEHVQWSAEQLVKHSFLLDNPTESTDNKVNKELDGGSEDEDGTKHMHEITSISNGHSRLNIEFEILAFLGKGAFGDVLKVKNKLDGGFYAIKHIKLNPKNVELNKKITREVKLLSRLNHENVVRYYNAWIETITRTEVEESSVVNKPVKKKEDSLLEVAAKLGQVEVNWSMSDGPVQVRDESSDSEEDSDDDEPWFNISPENEESSVIEFEGTVNSESMSMEEMSSVSSPLLKQVLYIQMEFCEKNTLRQAIDNGLYQEHYRAWRLFREILEGLAHVHQKGMIHRDLKPVNIFLDSSDHVKIGDFGLATKVFTDLPIEDKMSQDDEDGLLTGKVGTALYVAPELQQSSSKVIYNQKVDIYSLGIILFEMFNPPFVTGTERYVVLSNLRKKEIIMPKDFERGENSKKIHVIRWLLAHEAGARPTSAELLASEHVPRAVPEGALASLLAHSLSERGSRRYQRLVAACLDQKTSLAEDFAYHSAMKTKPMDYVVGIKEVVIKVFQSHGASEFSPPLLTPRVARWDQYHNAVRLMTSSGSVCHLPHDLRLPFARYTAHSGIKYMRRYVVDRVYRDTERSVKGFHPREIIECAFDIVSPRTDTCWPDAELLVVASKAAIECSLKVTIQLNHTELLKILLLSCGVALDKHAVIYPVLVDVHLGRITSLQLQTHLTTLCKTNRDITNMLHLMEADVPIKQLHEVVGSVGKNKWSNAMEHAIRQLEEVCDKAIALGCDVPITVAPLLAYNASQHSGVFWLMSVARQEQRSAKHRSRDLIAAGGRYDNLVEEFGKVARAQRGHDIFKCTSVGFSMSLERMADILISMELEVPFVEKSCEVRFLNIFFY</sequence>
<evidence type="ECO:0000256" key="10">
    <source>
        <dbReference type="PROSITE-ProRule" id="PRU10141"/>
    </source>
</evidence>
<dbReference type="GO" id="GO:0005829">
    <property type="term" value="C:cytosol"/>
    <property type="evidence" value="ECO:0007669"/>
    <property type="project" value="TreeGrafter"/>
</dbReference>
<dbReference type="CDD" id="cd23823">
    <property type="entry name" value="RWD_GCN2"/>
    <property type="match status" value="1"/>
</dbReference>
<evidence type="ECO:0000259" key="13">
    <source>
        <dbReference type="PROSITE" id="PS50908"/>
    </source>
</evidence>
<evidence type="ECO:0000259" key="12">
    <source>
        <dbReference type="PROSITE" id="PS50011"/>
    </source>
</evidence>
<dbReference type="GO" id="GO:0004694">
    <property type="term" value="F:eukaryotic translation initiation factor 2alpha kinase activity"/>
    <property type="evidence" value="ECO:0007669"/>
    <property type="project" value="TreeGrafter"/>
</dbReference>
<feature type="binding site" evidence="10">
    <location>
        <position position="538"/>
    </location>
    <ligand>
        <name>ATP</name>
        <dbReference type="ChEBI" id="CHEBI:30616"/>
    </ligand>
</feature>
<dbReference type="PANTHER" id="PTHR11042">
    <property type="entry name" value="EUKARYOTIC TRANSLATION INITIATION FACTOR 2-ALPHA KINASE EIF2-ALPHA KINASE -RELATED"/>
    <property type="match status" value="1"/>
</dbReference>
<dbReference type="EC" id="2.7.11.1" evidence="1"/>
<dbReference type="Pfam" id="PF05773">
    <property type="entry name" value="RWD"/>
    <property type="match status" value="1"/>
</dbReference>
<gene>
    <name evidence="14" type="ORF">EEDITHA_LOCUS10324</name>
</gene>
<dbReference type="Proteomes" id="UP001153954">
    <property type="component" value="Unassembled WGS sequence"/>
</dbReference>